<keyword evidence="7 9" id="KW-0460">Magnesium</keyword>
<comment type="similarity">
    <text evidence="2 9">Belongs to the CRISPR-associated endoribonuclease Cas2 protein family.</text>
</comment>
<organism evidence="10 11">
    <name type="scientific">Corynebacterium provencense</name>
    <dbReference type="NCBI Taxonomy" id="1737425"/>
    <lineage>
        <taxon>Bacteria</taxon>
        <taxon>Bacillati</taxon>
        <taxon>Actinomycetota</taxon>
        <taxon>Actinomycetes</taxon>
        <taxon>Mycobacteriales</taxon>
        <taxon>Corynebacteriaceae</taxon>
        <taxon>Corynebacterium</taxon>
    </lineage>
</organism>
<evidence type="ECO:0000256" key="5">
    <source>
        <dbReference type="ARBA" id="ARBA00022759"/>
    </source>
</evidence>
<evidence type="ECO:0000256" key="6">
    <source>
        <dbReference type="ARBA" id="ARBA00022801"/>
    </source>
</evidence>
<evidence type="ECO:0000256" key="2">
    <source>
        <dbReference type="ARBA" id="ARBA00009959"/>
    </source>
</evidence>
<evidence type="ECO:0000256" key="8">
    <source>
        <dbReference type="ARBA" id="ARBA00023118"/>
    </source>
</evidence>
<evidence type="ECO:0000313" key="11">
    <source>
        <dbReference type="Proteomes" id="UP000247696"/>
    </source>
</evidence>
<comment type="subunit">
    <text evidence="9">Homodimer, forms a heterotetramer with a Cas1 homodimer.</text>
</comment>
<keyword evidence="11" id="KW-1185">Reference proteome</keyword>
<comment type="cofactor">
    <cofactor evidence="1 9">
        <name>Mg(2+)</name>
        <dbReference type="ChEBI" id="CHEBI:18420"/>
    </cofactor>
</comment>
<sequence length="100" mass="11343">MSRDDARRTLIAYDIPDDRRRTKLAKVLGKFGDRLQFSVFVTDVSPARLMRMKDEISDIIDSSADSVLFCDIGKISELSDDKFSFLGQSRAPTPDKAWIL</sequence>
<comment type="function">
    <text evidence="9">CRISPR (clustered regularly interspaced short palindromic repeat), is an adaptive immune system that provides protection against mobile genetic elements (viruses, transposable elements and conjugative plasmids). CRISPR clusters contain sequences complementary to antecedent mobile elements and target invading nucleic acids. CRISPR clusters are transcribed and processed into CRISPR RNA (crRNA). Functions as a ssRNA-specific endoribonuclease. Involved in the integration of spacer DNA into the CRISPR cassette.</text>
</comment>
<proteinExistence type="inferred from homology"/>
<dbReference type="Pfam" id="PF09827">
    <property type="entry name" value="CRISPR_Cas2"/>
    <property type="match status" value="1"/>
</dbReference>
<dbReference type="CDD" id="cd09725">
    <property type="entry name" value="Cas2_I_II_III"/>
    <property type="match status" value="1"/>
</dbReference>
<dbReference type="GO" id="GO:0043571">
    <property type="term" value="P:maintenance of CRISPR repeat elements"/>
    <property type="evidence" value="ECO:0007669"/>
    <property type="project" value="UniProtKB-UniRule"/>
</dbReference>
<evidence type="ECO:0000256" key="4">
    <source>
        <dbReference type="ARBA" id="ARBA00022723"/>
    </source>
</evidence>
<dbReference type="GO" id="GO:0046872">
    <property type="term" value="F:metal ion binding"/>
    <property type="evidence" value="ECO:0007669"/>
    <property type="project" value="UniProtKB-UniRule"/>
</dbReference>
<dbReference type="PANTHER" id="PTHR34405:SF3">
    <property type="entry name" value="CRISPR-ASSOCIATED ENDORIBONUCLEASE CAS2 3"/>
    <property type="match status" value="1"/>
</dbReference>
<evidence type="ECO:0000256" key="9">
    <source>
        <dbReference type="HAMAP-Rule" id="MF_01471"/>
    </source>
</evidence>
<keyword evidence="4 9" id="KW-0479">Metal-binding</keyword>
<dbReference type="RefSeq" id="WP_110482312.1">
    <property type="nucleotide sequence ID" value="NZ_CP024988.1"/>
</dbReference>
<dbReference type="SUPFAM" id="SSF143430">
    <property type="entry name" value="TTP0101/SSO1404-like"/>
    <property type="match status" value="1"/>
</dbReference>
<keyword evidence="5 9" id="KW-0255">Endonuclease</keyword>
<evidence type="ECO:0000256" key="1">
    <source>
        <dbReference type="ARBA" id="ARBA00001946"/>
    </source>
</evidence>
<keyword evidence="6 9" id="KW-0378">Hydrolase</keyword>
<dbReference type="GO" id="GO:0051607">
    <property type="term" value="P:defense response to virus"/>
    <property type="evidence" value="ECO:0007669"/>
    <property type="project" value="UniProtKB-UniRule"/>
</dbReference>
<dbReference type="KEGG" id="cpre:Csp1_26730"/>
<keyword evidence="8 9" id="KW-0051">Antiviral defense</keyword>
<evidence type="ECO:0000313" key="10">
    <source>
        <dbReference type="EMBL" id="AWT27416.1"/>
    </source>
</evidence>
<dbReference type="InterPro" id="IPR021127">
    <property type="entry name" value="CRISPR_associated_Cas2"/>
</dbReference>
<dbReference type="HAMAP" id="MF_01471">
    <property type="entry name" value="Cas2"/>
    <property type="match status" value="1"/>
</dbReference>
<reference evidence="11" key="1">
    <citation type="submission" date="2017-11" db="EMBL/GenBank/DDBJ databases">
        <title>Otitis media/interna in a cat caused by the recently described species Corynebacterium provencense.</title>
        <authorList>
            <person name="Kittl S."/>
            <person name="Brodard I."/>
            <person name="Rychener L."/>
            <person name="Jores J."/>
            <person name="Roosje P."/>
            <person name="Gobeli Brawand S."/>
        </authorList>
    </citation>
    <scope>NUCLEOTIDE SEQUENCE [LARGE SCALE GENOMIC DNA]</scope>
    <source>
        <strain evidence="11">17KM38</strain>
    </source>
</reference>
<dbReference type="EMBL" id="CP024988">
    <property type="protein sequence ID" value="AWT27416.1"/>
    <property type="molecule type" value="Genomic_DNA"/>
</dbReference>
<dbReference type="Gene3D" id="3.30.70.240">
    <property type="match status" value="1"/>
</dbReference>
<name>A0A2Z3YRB1_9CORY</name>
<dbReference type="GO" id="GO:0016787">
    <property type="term" value="F:hydrolase activity"/>
    <property type="evidence" value="ECO:0007669"/>
    <property type="project" value="UniProtKB-KW"/>
</dbReference>
<dbReference type="InterPro" id="IPR019199">
    <property type="entry name" value="Virulence_VapD/CRISPR_Cas2"/>
</dbReference>
<dbReference type="GO" id="GO:0004521">
    <property type="term" value="F:RNA endonuclease activity"/>
    <property type="evidence" value="ECO:0007669"/>
    <property type="project" value="InterPro"/>
</dbReference>
<dbReference type="NCBIfam" id="TIGR01573">
    <property type="entry name" value="cas2"/>
    <property type="match status" value="1"/>
</dbReference>
<dbReference type="AlphaFoldDB" id="A0A2Z3YRB1"/>
<evidence type="ECO:0000256" key="3">
    <source>
        <dbReference type="ARBA" id="ARBA00022722"/>
    </source>
</evidence>
<dbReference type="PANTHER" id="PTHR34405">
    <property type="entry name" value="CRISPR-ASSOCIATED ENDORIBONUCLEASE CAS2"/>
    <property type="match status" value="1"/>
</dbReference>
<evidence type="ECO:0000256" key="7">
    <source>
        <dbReference type="ARBA" id="ARBA00022842"/>
    </source>
</evidence>
<dbReference type="EC" id="3.1.-.-" evidence="9"/>
<protein>
    <recommendedName>
        <fullName evidence="9">CRISPR-associated endoribonuclease Cas2</fullName>
        <ecNumber evidence="9">3.1.-.-</ecNumber>
    </recommendedName>
</protein>
<keyword evidence="3 9" id="KW-0540">Nuclease</keyword>
<dbReference type="Proteomes" id="UP000247696">
    <property type="component" value="Chromosome"/>
</dbReference>
<feature type="binding site" evidence="9">
    <location>
        <position position="14"/>
    </location>
    <ligand>
        <name>Mg(2+)</name>
        <dbReference type="ChEBI" id="CHEBI:18420"/>
        <note>catalytic</note>
    </ligand>
</feature>
<accession>A0A2Z3YRB1</accession>
<dbReference type="OrthoDB" id="9798176at2"/>
<gene>
    <name evidence="9 10" type="primary">cas2</name>
    <name evidence="10" type="ORF">Csp1_26730</name>
</gene>